<feature type="domain" description="CHASE" evidence="6">
    <location>
        <begin position="1"/>
        <end position="86"/>
    </location>
</feature>
<dbReference type="InterPro" id="IPR042240">
    <property type="entry name" value="CHASE_sf"/>
</dbReference>
<dbReference type="Proteomes" id="UP000663992">
    <property type="component" value="Unassembled WGS sequence"/>
</dbReference>
<evidence type="ECO:0000259" key="6">
    <source>
        <dbReference type="PROSITE" id="PS50839"/>
    </source>
</evidence>
<dbReference type="InterPro" id="IPR006189">
    <property type="entry name" value="CHASE_dom"/>
</dbReference>
<comment type="caution">
    <text evidence="7">The sequence shown here is derived from an EMBL/GenBank/DDBJ whole genome shotgun (WGS) entry which is preliminary data.</text>
</comment>
<sequence length="195" mass="21521">VLGYDMLSEEVRRTAIARSVDTGEASLSGPLVLRQEVDVNVQSGVLLYLPVYRPGVPVNSAEQRQAALLGLVHGAFRSQDLIEGILGRQTRLFDIQLKDPGASDLQLLSQEVGGNDWSPLFSYQQELSLYGRTWQLEVFGTPEYERGLIDRTGTLGLWAGLAAALMLSLLVGGFLYQRERKLKISEMAGQALQER</sequence>
<dbReference type="EMBL" id="JAFKCS010000477">
    <property type="protein sequence ID" value="MBN7823196.1"/>
    <property type="molecule type" value="Genomic_DNA"/>
</dbReference>
<evidence type="ECO:0000313" key="7">
    <source>
        <dbReference type="EMBL" id="MBN7823196.1"/>
    </source>
</evidence>
<evidence type="ECO:0000256" key="1">
    <source>
        <dbReference type="ARBA" id="ARBA00004370"/>
    </source>
</evidence>
<organism evidence="7 8">
    <name type="scientific">Bowmanella yangjiangensis</name>
    <dbReference type="NCBI Taxonomy" id="2811230"/>
    <lineage>
        <taxon>Bacteria</taxon>
        <taxon>Pseudomonadati</taxon>
        <taxon>Pseudomonadota</taxon>
        <taxon>Gammaproteobacteria</taxon>
        <taxon>Alteromonadales</taxon>
        <taxon>Alteromonadaceae</taxon>
        <taxon>Bowmanella</taxon>
    </lineage>
</organism>
<evidence type="ECO:0000256" key="3">
    <source>
        <dbReference type="ARBA" id="ARBA00022989"/>
    </source>
</evidence>
<comment type="subcellular location">
    <subcellularLocation>
        <location evidence="1">Membrane</location>
    </subcellularLocation>
</comment>
<keyword evidence="4 5" id="KW-0472">Membrane</keyword>
<dbReference type="PROSITE" id="PS50839">
    <property type="entry name" value="CHASE"/>
    <property type="match status" value="1"/>
</dbReference>
<feature type="transmembrane region" description="Helical" evidence="5">
    <location>
        <begin position="155"/>
        <end position="176"/>
    </location>
</feature>
<dbReference type="Pfam" id="PF03924">
    <property type="entry name" value="CHASE"/>
    <property type="match status" value="1"/>
</dbReference>
<dbReference type="Gene3D" id="3.30.450.350">
    <property type="entry name" value="CHASE domain"/>
    <property type="match status" value="1"/>
</dbReference>
<reference evidence="7 8" key="1">
    <citation type="submission" date="2021-03" db="EMBL/GenBank/DDBJ databases">
        <title>novel species isolated from a fishpond in China.</title>
        <authorList>
            <person name="Lu H."/>
            <person name="Cai Z."/>
        </authorList>
    </citation>
    <scope>NUCLEOTIDE SEQUENCE [LARGE SCALE GENOMIC DNA]</scope>
    <source>
        <strain evidence="7 8">Y57</strain>
    </source>
</reference>
<keyword evidence="3 5" id="KW-1133">Transmembrane helix</keyword>
<keyword evidence="2 5" id="KW-0812">Transmembrane</keyword>
<dbReference type="SMART" id="SM01079">
    <property type="entry name" value="CHASE"/>
    <property type="match status" value="1"/>
</dbReference>
<accession>A0ABS3D3F4</accession>
<evidence type="ECO:0000256" key="5">
    <source>
        <dbReference type="SAM" id="Phobius"/>
    </source>
</evidence>
<name>A0ABS3D3F4_9ALTE</name>
<feature type="non-terminal residue" evidence="7">
    <location>
        <position position="195"/>
    </location>
</feature>
<gene>
    <name evidence="7" type="ORF">J0A65_25250</name>
</gene>
<evidence type="ECO:0000256" key="2">
    <source>
        <dbReference type="ARBA" id="ARBA00022692"/>
    </source>
</evidence>
<keyword evidence="8" id="KW-1185">Reference proteome</keyword>
<dbReference type="RefSeq" id="WP_206596969.1">
    <property type="nucleotide sequence ID" value="NZ_JAFKCS010000477.1"/>
</dbReference>
<feature type="non-terminal residue" evidence="7">
    <location>
        <position position="1"/>
    </location>
</feature>
<evidence type="ECO:0000313" key="8">
    <source>
        <dbReference type="Proteomes" id="UP000663992"/>
    </source>
</evidence>
<evidence type="ECO:0000256" key="4">
    <source>
        <dbReference type="ARBA" id="ARBA00023136"/>
    </source>
</evidence>
<proteinExistence type="predicted"/>
<protein>
    <submittedName>
        <fullName evidence="7">CHASE domain-containing protein</fullName>
    </submittedName>
</protein>